<evidence type="ECO:0000259" key="6">
    <source>
        <dbReference type="SMART" id="SM00993"/>
    </source>
</evidence>
<dbReference type="FunCoup" id="A0A6P8PUG2">
    <property type="interactions" value="2611"/>
</dbReference>
<reference evidence="8" key="1">
    <citation type="submission" date="2025-08" db="UniProtKB">
        <authorList>
            <consortium name="RefSeq"/>
        </authorList>
    </citation>
    <scope>IDENTIFICATION</scope>
</reference>
<dbReference type="GO" id="GO:0005634">
    <property type="term" value="C:nucleus"/>
    <property type="evidence" value="ECO:0007669"/>
    <property type="project" value="TreeGrafter"/>
</dbReference>
<evidence type="ECO:0000256" key="2">
    <source>
        <dbReference type="ARBA" id="ARBA00006832"/>
    </source>
</evidence>
<dbReference type="PANTHER" id="PTHR13275:SF4">
    <property type="entry name" value="VACUOLAR PROTEIN SORTING-ASSOCIATED PROTEIN 72 HOMOLOG"/>
    <property type="match status" value="1"/>
</dbReference>
<comment type="similarity">
    <text evidence="2">Belongs to the VPS72/YL1 family.</text>
</comment>
<dbReference type="InterPro" id="IPR046757">
    <property type="entry name" value="YL1_N"/>
</dbReference>
<gene>
    <name evidence="8" type="primary">VPS72</name>
</gene>
<dbReference type="KEGG" id="gsh:117349541"/>
<dbReference type="Proteomes" id="UP000515159">
    <property type="component" value="Chromosome 16"/>
</dbReference>
<organism evidence="7 8">
    <name type="scientific">Geotrypetes seraphini</name>
    <name type="common">Gaboon caecilian</name>
    <name type="synonym">Caecilia seraphini</name>
    <dbReference type="NCBI Taxonomy" id="260995"/>
    <lineage>
        <taxon>Eukaryota</taxon>
        <taxon>Metazoa</taxon>
        <taxon>Chordata</taxon>
        <taxon>Craniata</taxon>
        <taxon>Vertebrata</taxon>
        <taxon>Euteleostomi</taxon>
        <taxon>Amphibia</taxon>
        <taxon>Gymnophiona</taxon>
        <taxon>Geotrypetes</taxon>
    </lineage>
</organism>
<dbReference type="InterPro" id="IPR013272">
    <property type="entry name" value="Vps72/YL1_C"/>
</dbReference>
<comment type="function">
    <text evidence="1">Deposition-and-exchange histone chaperone specific for H2AZ1, specifically chaperones H2AZ1 and deposits it into nucleosomes. As component of the SRCAP complex, mediates the ATP-dependent exchange of histone H2AZ1/H2B dimers for nucleosomal H2A/H2B, leading to transcriptional regulation of selected genes by chromatin remodeling.</text>
</comment>
<accession>A0A6P8PUG2</accession>
<protein>
    <recommendedName>
        <fullName evidence="3">Vacuolar protein sorting-associated protein 72 homolog</fullName>
    </recommendedName>
    <alternativeName>
        <fullName evidence="4">Transcription factor-like 1</fullName>
    </alternativeName>
</protein>
<feature type="compositionally biased region" description="Basic and acidic residues" evidence="5">
    <location>
        <begin position="115"/>
        <end position="172"/>
    </location>
</feature>
<keyword evidence="7" id="KW-1185">Reference proteome</keyword>
<feature type="compositionally biased region" description="Acidic residues" evidence="5">
    <location>
        <begin position="52"/>
        <end position="75"/>
    </location>
</feature>
<proteinExistence type="inferred from homology"/>
<feature type="compositionally biased region" description="Basic and acidic residues" evidence="5">
    <location>
        <begin position="37"/>
        <end position="51"/>
    </location>
</feature>
<dbReference type="Pfam" id="PF05764">
    <property type="entry name" value="YL1"/>
    <property type="match status" value="1"/>
</dbReference>
<evidence type="ECO:0000256" key="1">
    <source>
        <dbReference type="ARBA" id="ARBA00002050"/>
    </source>
</evidence>
<dbReference type="OrthoDB" id="78296at2759"/>
<sequence length="367" mass="42097">MTLAESRAPRKTAGNRLSKLLDAEEDDEFYQTTYGGFHEESGDDEYKGDRSESEDEVDSDFDIDEGDEPTSDQEEEGSKRKHRVVTKAYKEPLKILKPKPRPKKTDTPVTRAPKVRQEKVMPREPQEDVGDSRKYMRQSTTEHTRQTFLRVQERQEQSRRRKGPHLDDRPLTQEELLEEAKITEEINIRSLENYERLEADKKKQVHKKRKCVGPTIRYCSVTMPLITEVNLKEENVDVEGLDLEMQHGAEASQTAVVVPTGKCSRTFLTFSDDETFERFFPKPKPVRVPVREICPVTHKPAQYRDPITDIPYSSIRAFKIIREAYKKYITAHGLPNAAIAAALGGGSTLSDPIPRPRQKIIIKQSMS</sequence>
<evidence type="ECO:0000256" key="3">
    <source>
        <dbReference type="ARBA" id="ARBA00020000"/>
    </source>
</evidence>
<feature type="region of interest" description="Disordered" evidence="5">
    <location>
        <begin position="1"/>
        <end position="172"/>
    </location>
</feature>
<evidence type="ECO:0000256" key="4">
    <source>
        <dbReference type="ARBA" id="ARBA00032814"/>
    </source>
</evidence>
<feature type="domain" description="Vps72/YL1 C-terminal" evidence="6">
    <location>
        <begin position="292"/>
        <end position="321"/>
    </location>
</feature>
<dbReference type="RefSeq" id="XP_033778981.1">
    <property type="nucleotide sequence ID" value="XM_033923090.1"/>
</dbReference>
<dbReference type="AlphaFoldDB" id="A0A6P8PUG2"/>
<evidence type="ECO:0000313" key="8">
    <source>
        <dbReference type="RefSeq" id="XP_033778981.1"/>
    </source>
</evidence>
<dbReference type="GeneID" id="117349541"/>
<evidence type="ECO:0000313" key="7">
    <source>
        <dbReference type="Proteomes" id="UP000515159"/>
    </source>
</evidence>
<name>A0A6P8PUG2_GEOSA</name>
<dbReference type="CTD" id="6944"/>
<dbReference type="PANTHER" id="PTHR13275">
    <property type="entry name" value="YL-1 PROTEIN TRANSCRIPTION FACTOR-LIKE 1"/>
    <property type="match status" value="1"/>
</dbReference>
<dbReference type="InParanoid" id="A0A6P8PUG2"/>
<evidence type="ECO:0000256" key="5">
    <source>
        <dbReference type="SAM" id="MobiDB-lite"/>
    </source>
</evidence>
<dbReference type="SMART" id="SM00993">
    <property type="entry name" value="YL1_C"/>
    <property type="match status" value="1"/>
</dbReference>
<dbReference type="Pfam" id="PF08265">
    <property type="entry name" value="YL1_C"/>
    <property type="match status" value="1"/>
</dbReference>